<feature type="compositionally biased region" description="Low complexity" evidence="18">
    <location>
        <begin position="809"/>
        <end position="825"/>
    </location>
</feature>
<evidence type="ECO:0000256" key="12">
    <source>
        <dbReference type="ARBA" id="ARBA00023163"/>
    </source>
</evidence>
<dbReference type="PANTHER" id="PTHR24058">
    <property type="entry name" value="DUAL SPECIFICITY PROTEIN KINASE"/>
    <property type="match status" value="1"/>
</dbReference>
<keyword evidence="7 17" id="KW-0547">Nucleotide-binding</keyword>
<dbReference type="FunFam" id="1.10.510.10:FF:000029">
    <property type="entry name" value="Homeodomain-interacting protein kinase 2 isoform 1"/>
    <property type="match status" value="1"/>
</dbReference>
<gene>
    <name evidence="20" type="primary">hipk1b</name>
</gene>
<keyword evidence="11" id="KW-0805">Transcription regulation</keyword>
<keyword evidence="21" id="KW-1185">Reference proteome</keyword>
<keyword evidence="6" id="KW-0808">Transferase</keyword>
<dbReference type="GO" id="GO:0005524">
    <property type="term" value="F:ATP binding"/>
    <property type="evidence" value="ECO:0007669"/>
    <property type="project" value="UniProtKB-UniRule"/>
</dbReference>
<reference evidence="20" key="2">
    <citation type="submission" date="2025-08" db="UniProtKB">
        <authorList>
            <consortium name="Ensembl"/>
        </authorList>
    </citation>
    <scope>IDENTIFICATION</scope>
</reference>
<evidence type="ECO:0000256" key="8">
    <source>
        <dbReference type="ARBA" id="ARBA00022777"/>
    </source>
</evidence>
<protein>
    <recommendedName>
        <fullName evidence="2">non-specific serine/threonine protein kinase</fullName>
        <ecNumber evidence="2">2.7.11.1</ecNumber>
    </recommendedName>
</protein>
<feature type="compositionally biased region" description="Low complexity" evidence="18">
    <location>
        <begin position="951"/>
        <end position="966"/>
    </location>
</feature>
<evidence type="ECO:0000256" key="10">
    <source>
        <dbReference type="ARBA" id="ARBA00022843"/>
    </source>
</evidence>
<feature type="region of interest" description="Disordered" evidence="18">
    <location>
        <begin position="82"/>
        <end position="135"/>
    </location>
</feature>
<dbReference type="PANTHER" id="PTHR24058:SF126">
    <property type="entry name" value="HOMEODOMAIN-INTERACTING PROTEIN KINASE 1-LIKE ISOFORM X1-RELATED"/>
    <property type="match status" value="1"/>
</dbReference>
<dbReference type="InterPro" id="IPR011009">
    <property type="entry name" value="Kinase-like_dom_sf"/>
</dbReference>
<keyword evidence="3" id="KW-1017">Isopeptide bond</keyword>
<dbReference type="InterPro" id="IPR050494">
    <property type="entry name" value="Ser_Thr_dual-spec_kinase"/>
</dbReference>
<dbReference type="GO" id="GO:0016605">
    <property type="term" value="C:PML body"/>
    <property type="evidence" value="ECO:0007669"/>
    <property type="project" value="TreeGrafter"/>
</dbReference>
<organism evidence="20 21">
    <name type="scientific">Echeneis naucrates</name>
    <name type="common">Live sharksucker</name>
    <dbReference type="NCBI Taxonomy" id="173247"/>
    <lineage>
        <taxon>Eukaryota</taxon>
        <taxon>Metazoa</taxon>
        <taxon>Chordata</taxon>
        <taxon>Craniata</taxon>
        <taxon>Vertebrata</taxon>
        <taxon>Euteleostomi</taxon>
        <taxon>Actinopterygii</taxon>
        <taxon>Neopterygii</taxon>
        <taxon>Teleostei</taxon>
        <taxon>Neoteleostei</taxon>
        <taxon>Acanthomorphata</taxon>
        <taxon>Carangaria</taxon>
        <taxon>Carangiformes</taxon>
        <taxon>Echeneidae</taxon>
        <taxon>Echeneis</taxon>
    </lineage>
</organism>
<comment type="catalytic activity">
    <reaction evidence="15">
        <text>L-seryl-[protein] + ATP = O-phospho-L-seryl-[protein] + ADP + H(+)</text>
        <dbReference type="Rhea" id="RHEA:17989"/>
        <dbReference type="Rhea" id="RHEA-COMP:9863"/>
        <dbReference type="Rhea" id="RHEA-COMP:11604"/>
        <dbReference type="ChEBI" id="CHEBI:15378"/>
        <dbReference type="ChEBI" id="CHEBI:29999"/>
        <dbReference type="ChEBI" id="CHEBI:30616"/>
        <dbReference type="ChEBI" id="CHEBI:83421"/>
        <dbReference type="ChEBI" id="CHEBI:456216"/>
        <dbReference type="EC" id="2.7.11.1"/>
    </reaction>
</comment>
<feature type="region of interest" description="Disordered" evidence="18">
    <location>
        <begin position="801"/>
        <end position="830"/>
    </location>
</feature>
<feature type="compositionally biased region" description="Polar residues" evidence="18">
    <location>
        <begin position="879"/>
        <end position="896"/>
    </location>
</feature>
<dbReference type="InterPro" id="IPR008271">
    <property type="entry name" value="Ser/Thr_kinase_AS"/>
</dbReference>
<dbReference type="GO" id="GO:0005737">
    <property type="term" value="C:cytoplasm"/>
    <property type="evidence" value="ECO:0007669"/>
    <property type="project" value="UniProtKB-ARBA"/>
</dbReference>
<feature type="binding site" evidence="17">
    <location>
        <position position="228"/>
    </location>
    <ligand>
        <name>ATP</name>
        <dbReference type="ChEBI" id="CHEBI:30616"/>
    </ligand>
</feature>
<dbReference type="Pfam" id="PF00069">
    <property type="entry name" value="Pkinase"/>
    <property type="match status" value="1"/>
</dbReference>
<dbReference type="AlphaFoldDB" id="A0A665TCX9"/>
<evidence type="ECO:0000256" key="18">
    <source>
        <dbReference type="SAM" id="MobiDB-lite"/>
    </source>
</evidence>
<keyword evidence="5" id="KW-0597">Phosphoprotein</keyword>
<dbReference type="Gene3D" id="3.30.200.20">
    <property type="entry name" value="Phosphorylase Kinase, domain 1"/>
    <property type="match status" value="1"/>
</dbReference>
<feature type="domain" description="Protein kinase" evidence="19">
    <location>
        <begin position="199"/>
        <end position="527"/>
    </location>
</feature>
<evidence type="ECO:0000256" key="9">
    <source>
        <dbReference type="ARBA" id="ARBA00022840"/>
    </source>
</evidence>
<dbReference type="GO" id="GO:0004674">
    <property type="term" value="F:protein serine/threonine kinase activity"/>
    <property type="evidence" value="ECO:0007669"/>
    <property type="project" value="UniProtKB-KW"/>
</dbReference>
<dbReference type="SUPFAM" id="SSF56112">
    <property type="entry name" value="Protein kinase-like (PK-like)"/>
    <property type="match status" value="1"/>
</dbReference>
<evidence type="ECO:0000256" key="15">
    <source>
        <dbReference type="ARBA" id="ARBA00048679"/>
    </source>
</evidence>
<keyword evidence="10" id="KW-0832">Ubl conjugation</keyword>
<evidence type="ECO:0000259" key="19">
    <source>
        <dbReference type="PROSITE" id="PS50011"/>
    </source>
</evidence>
<feature type="region of interest" description="Disordered" evidence="18">
    <location>
        <begin position="943"/>
        <end position="978"/>
    </location>
</feature>
<keyword evidence="4" id="KW-0723">Serine/threonine-protein kinase</keyword>
<dbReference type="EC" id="2.7.11.1" evidence="2"/>
<proteinExistence type="inferred from homology"/>
<evidence type="ECO:0000256" key="16">
    <source>
        <dbReference type="ARBA" id="ARBA00061380"/>
    </source>
</evidence>
<dbReference type="Gene3D" id="1.10.510.10">
    <property type="entry name" value="Transferase(Phosphotransferase) domain 1"/>
    <property type="match status" value="1"/>
</dbReference>
<keyword evidence="13" id="KW-0539">Nucleus</keyword>
<evidence type="ECO:0000256" key="2">
    <source>
        <dbReference type="ARBA" id="ARBA00012513"/>
    </source>
</evidence>
<evidence type="ECO:0000256" key="17">
    <source>
        <dbReference type="PROSITE-ProRule" id="PRU10141"/>
    </source>
</evidence>
<dbReference type="Proteomes" id="UP000472264">
    <property type="component" value="Chromosome 5"/>
</dbReference>
<evidence type="ECO:0000256" key="1">
    <source>
        <dbReference type="ARBA" id="ARBA00004123"/>
    </source>
</evidence>
<dbReference type="InterPro" id="IPR017441">
    <property type="entry name" value="Protein_kinase_ATP_BS"/>
</dbReference>
<dbReference type="InterPro" id="IPR000719">
    <property type="entry name" value="Prot_kinase_dom"/>
</dbReference>
<evidence type="ECO:0000256" key="4">
    <source>
        <dbReference type="ARBA" id="ARBA00022527"/>
    </source>
</evidence>
<dbReference type="CDD" id="cd14211">
    <property type="entry name" value="STKc_HIPK"/>
    <property type="match status" value="1"/>
</dbReference>
<comment type="subcellular location">
    <subcellularLocation>
        <location evidence="1">Nucleus</location>
    </subcellularLocation>
</comment>
<dbReference type="PROSITE" id="PS00108">
    <property type="entry name" value="PROTEIN_KINASE_ST"/>
    <property type="match status" value="1"/>
</dbReference>
<feature type="compositionally biased region" description="Basic and acidic residues" evidence="18">
    <location>
        <begin position="967"/>
        <end position="977"/>
    </location>
</feature>
<evidence type="ECO:0000256" key="6">
    <source>
        <dbReference type="ARBA" id="ARBA00022679"/>
    </source>
</evidence>
<sequence length="1025" mass="111333">MSSQLQVFSPPSISSSAFCRVKKLKVESNVWDVSTTEAYSSLAGQSAYTFTPAMAVPPFAPSLVFPPTAPGSRGQVVVRAADSTGSLPRGSSRRVTEQATSSSYAHAEVSSETRGHRHGQKRKIEEANESSGSGCGSVQILEELSAPAATYSTRTGAGGGGTGQSIPHSAPTTKSSSSNGEGDYQLVQHEILCSVSCSYEVLEFLGRGTFGQVAKCWKRGTNEIVAIKILKNHPSYARQGQIEVGILNRLSAENADEYNFVRSYECFQHKGHTCLVFEMLEQNLYDFLKHSKFSPLPLRHIRPILQQVATALMKLKSLGLIHADLKPENIMLVDPLRQPYRVKVIDFGSASHVSKAVCSTYLQSRYYRAPEIILGLPFCEAIDMWSLGCVIAELFLGWPLYPGASEYDQIRYISQTQGLPAEYLLSAGTKTSRFFNRGPDSSYPLWRLKTPAEHEMEMGIKSKEARKYIFNCLDDMMQVNLSSHLEGTDMLAEKADRREFIDLLKRMLRLDADKRITPTKTLGHPFVTMSHLMDYPHSSHVKSCFQNMEICKRRSSYDSGKSLYSTNAVPSTAAGNLTVTFSSQLNQHNQVPSAGGAVPLLNYQPALYQQATINIPGLAQQSVPIPTRPAGMCSQTEPFQQTLIVCPPSTIQGLQPSGKSSSFPVRMDNSVPIVPQNQSAQSLQIQPSMLTQQAWPTGTQQILIPSSWQQVPGVAIHQSNVTESPLETLHSDASTQLGHNWRSVSHPLMSNFNLNGHTLLRVPSGYSSGVTPPSSSATLSQPIIISDTPSPAVSIITIHSDTDTEDELTPSLSSPLTPLPRTLNPASTVSSRQVKSLAVVAPSIKTQGSERGATSRGRLENGECVPSVFVQPVVSSSQERSGASNSDSSLHRQQTFPPAVSASHYNFPEVSALTSATAPGPSIYTYPASTALSSASQAMEQLLGRGHSSHGHSPSAYAATYTSSSSSRRDSASRRDSVSSLLHGLPAAYQHQFTTGSPYVSVTPRAEAYSAYQLSPRRLTQYPYL</sequence>
<dbReference type="Ensembl" id="ENSENLT00000000622.1">
    <property type="protein sequence ID" value="ENSENLP00000000526.1"/>
    <property type="gene ID" value="ENSENLG00000000373.1"/>
</dbReference>
<comment type="similarity">
    <text evidence="16">Belongs to the protein kinase superfamily. CMGC Ser/Thr protein kinase family. HIPK subfamily.</text>
</comment>
<feature type="compositionally biased region" description="Polar residues" evidence="18">
    <location>
        <begin position="164"/>
        <end position="180"/>
    </location>
</feature>
<feature type="region of interest" description="Disordered" evidence="18">
    <location>
        <begin position="873"/>
        <end position="896"/>
    </location>
</feature>
<reference evidence="20" key="1">
    <citation type="submission" date="2021-04" db="EMBL/GenBank/DDBJ databases">
        <authorList>
            <consortium name="Wellcome Sanger Institute Data Sharing"/>
        </authorList>
    </citation>
    <scope>NUCLEOTIDE SEQUENCE [LARGE SCALE GENOMIC DNA]</scope>
</reference>
<evidence type="ECO:0000256" key="7">
    <source>
        <dbReference type="ARBA" id="ARBA00022741"/>
    </source>
</evidence>
<accession>A0A665TCX9</accession>
<name>A0A665TCX9_ECHNA</name>
<evidence type="ECO:0000256" key="13">
    <source>
        <dbReference type="ARBA" id="ARBA00023242"/>
    </source>
</evidence>
<comment type="catalytic activity">
    <reaction evidence="14">
        <text>L-threonyl-[protein] + ATP = O-phospho-L-threonyl-[protein] + ADP + H(+)</text>
        <dbReference type="Rhea" id="RHEA:46608"/>
        <dbReference type="Rhea" id="RHEA-COMP:11060"/>
        <dbReference type="Rhea" id="RHEA-COMP:11605"/>
        <dbReference type="ChEBI" id="CHEBI:15378"/>
        <dbReference type="ChEBI" id="CHEBI:30013"/>
        <dbReference type="ChEBI" id="CHEBI:30616"/>
        <dbReference type="ChEBI" id="CHEBI:61977"/>
        <dbReference type="ChEBI" id="CHEBI:456216"/>
        <dbReference type="EC" id="2.7.11.1"/>
    </reaction>
</comment>
<dbReference type="SMART" id="SM00220">
    <property type="entry name" value="S_TKc"/>
    <property type="match status" value="1"/>
</dbReference>
<keyword evidence="12" id="KW-0804">Transcription</keyword>
<dbReference type="FunFam" id="3.30.200.20:FF:000022">
    <property type="entry name" value="Homeodomain-interacting protein kinase 2 isoform 1"/>
    <property type="match status" value="1"/>
</dbReference>
<dbReference type="GO" id="GO:0007224">
    <property type="term" value="P:smoothened signaling pathway"/>
    <property type="evidence" value="ECO:0007669"/>
    <property type="project" value="TreeGrafter"/>
</dbReference>
<dbReference type="GO" id="GO:0004713">
    <property type="term" value="F:protein tyrosine kinase activity"/>
    <property type="evidence" value="ECO:0007669"/>
    <property type="project" value="TreeGrafter"/>
</dbReference>
<evidence type="ECO:0000313" key="21">
    <source>
        <dbReference type="Proteomes" id="UP000472264"/>
    </source>
</evidence>
<reference evidence="20" key="3">
    <citation type="submission" date="2025-09" db="UniProtKB">
        <authorList>
            <consortium name="Ensembl"/>
        </authorList>
    </citation>
    <scope>IDENTIFICATION</scope>
</reference>
<evidence type="ECO:0000256" key="3">
    <source>
        <dbReference type="ARBA" id="ARBA00022499"/>
    </source>
</evidence>
<evidence type="ECO:0000256" key="11">
    <source>
        <dbReference type="ARBA" id="ARBA00023015"/>
    </source>
</evidence>
<dbReference type="GO" id="GO:0042771">
    <property type="term" value="P:intrinsic apoptotic signaling pathway in response to DNA damage by p53 class mediator"/>
    <property type="evidence" value="ECO:0007669"/>
    <property type="project" value="TreeGrafter"/>
</dbReference>
<dbReference type="PROSITE" id="PS50011">
    <property type="entry name" value="PROTEIN_KINASE_DOM"/>
    <property type="match status" value="1"/>
</dbReference>
<feature type="region of interest" description="Disordered" evidence="18">
    <location>
        <begin position="151"/>
        <end position="181"/>
    </location>
</feature>
<dbReference type="PROSITE" id="PS00107">
    <property type="entry name" value="PROTEIN_KINASE_ATP"/>
    <property type="match status" value="1"/>
</dbReference>
<evidence type="ECO:0000256" key="14">
    <source>
        <dbReference type="ARBA" id="ARBA00047899"/>
    </source>
</evidence>
<evidence type="ECO:0000313" key="20">
    <source>
        <dbReference type="Ensembl" id="ENSENLP00000000526.1"/>
    </source>
</evidence>
<keyword evidence="8" id="KW-0418">Kinase</keyword>
<evidence type="ECO:0000256" key="5">
    <source>
        <dbReference type="ARBA" id="ARBA00022553"/>
    </source>
</evidence>
<keyword evidence="9 17" id="KW-0067">ATP-binding</keyword>